<dbReference type="GO" id="GO:0005524">
    <property type="term" value="F:ATP binding"/>
    <property type="evidence" value="ECO:0007669"/>
    <property type="project" value="UniProtKB-KW"/>
</dbReference>
<dbReference type="RefSeq" id="WP_184989536.1">
    <property type="nucleotide sequence ID" value="NZ_BOMK01000043.1"/>
</dbReference>
<keyword evidence="6 17" id="KW-0732">Signal</keyword>
<comment type="caution">
    <text evidence="19">The sequence shown here is derived from an EMBL/GenBank/DDBJ whole genome shotgun (WGS) entry which is preliminary data.</text>
</comment>
<dbReference type="Proteomes" id="UP000578112">
    <property type="component" value="Unassembled WGS sequence"/>
</dbReference>
<dbReference type="EMBL" id="JACHNH010000001">
    <property type="protein sequence ID" value="MBB4760018.1"/>
    <property type="molecule type" value="Genomic_DNA"/>
</dbReference>
<feature type="region of interest" description="Disordered" evidence="16">
    <location>
        <begin position="131"/>
        <end position="174"/>
    </location>
</feature>
<sequence length="413" mass="38930">MTKNHLPVEKRDVVRRHLIGRVAVVAGLAVAATGAAPAAAHAALPPGCTQSGSTVTCPFAFTGAEQTFVVPTGVTALSVTAVGAAGGGGFGTGSPGRGGVASATLSVTQGSTLYVEVGGVGEDLTAVGAPGGAGGFNGGGQGDSGDPGSDGFPGGGGASDVRTASGGANPAGTGLSSRLIVAAGGGGQGRIAGGGDAGQPGGGGGGGGAGTQTAGGAGTPPGTGGTLGQGGVGGPPPDITFIPANRGGGGGGGGLYGGGGGGADAGGGGGSSFVPAGGTTGVTGDPASVVISYQVPKYSFGGFILPTLNPPAVNLFLKGGQYTLQWRLRDKAGAVVSTLSAVTSLTYKPTKCTAFTTDPTGSTPAASTGTGLTYNTTTKTYRFPWKTPATAGCYTLFLTLDTGQVFHAYFGLT</sequence>
<keyword evidence="15" id="KW-0325">Glycoprotein</keyword>
<feature type="region of interest" description="Disordered" evidence="16">
    <location>
        <begin position="191"/>
        <end position="246"/>
    </location>
</feature>
<evidence type="ECO:0000256" key="3">
    <source>
        <dbReference type="ARBA" id="ARBA00022475"/>
    </source>
</evidence>
<keyword evidence="7" id="KW-0547">Nucleotide-binding</keyword>
<dbReference type="EC" id="2.7.10.1" evidence="2"/>
<dbReference type="GO" id="GO:0005886">
    <property type="term" value="C:plasma membrane"/>
    <property type="evidence" value="ECO:0007669"/>
    <property type="project" value="UniProtKB-SubCell"/>
</dbReference>
<evidence type="ECO:0000256" key="17">
    <source>
        <dbReference type="SAM" id="SignalP"/>
    </source>
</evidence>
<keyword evidence="11" id="KW-0472">Membrane</keyword>
<evidence type="ECO:0000256" key="4">
    <source>
        <dbReference type="ARBA" id="ARBA00022679"/>
    </source>
</evidence>
<organism evidence="19 20">
    <name type="scientific">Actinoplanes digitatis</name>
    <dbReference type="NCBI Taxonomy" id="1868"/>
    <lineage>
        <taxon>Bacteria</taxon>
        <taxon>Bacillati</taxon>
        <taxon>Actinomycetota</taxon>
        <taxon>Actinomycetes</taxon>
        <taxon>Micromonosporales</taxon>
        <taxon>Micromonosporaceae</taxon>
        <taxon>Actinoplanes</taxon>
    </lineage>
</organism>
<evidence type="ECO:0000313" key="19">
    <source>
        <dbReference type="EMBL" id="MBB4760018.1"/>
    </source>
</evidence>
<protein>
    <recommendedName>
        <fullName evidence="2">receptor protein-tyrosine kinase</fullName>
        <ecNumber evidence="2">2.7.10.1</ecNumber>
    </recommendedName>
</protein>
<feature type="signal peptide" evidence="17">
    <location>
        <begin position="1"/>
        <end position="42"/>
    </location>
</feature>
<keyword evidence="10" id="KW-1133">Transmembrane helix</keyword>
<feature type="domain" description="ALK/LTK-like glycine-rich" evidence="18">
    <location>
        <begin position="79"/>
        <end position="274"/>
    </location>
</feature>
<gene>
    <name evidence="19" type="ORF">BJ971_000574</name>
</gene>
<reference evidence="19 20" key="1">
    <citation type="submission" date="2020-08" db="EMBL/GenBank/DDBJ databases">
        <title>Sequencing the genomes of 1000 actinobacteria strains.</title>
        <authorList>
            <person name="Klenk H.-P."/>
        </authorList>
    </citation>
    <scope>NUCLEOTIDE SEQUENCE [LARGE SCALE GENOMIC DNA]</scope>
    <source>
        <strain evidence="19 20">DSM 43149</strain>
    </source>
</reference>
<keyword evidence="9" id="KW-0067">ATP-binding</keyword>
<evidence type="ECO:0000256" key="11">
    <source>
        <dbReference type="ARBA" id="ARBA00023136"/>
    </source>
</evidence>
<dbReference type="AlphaFoldDB" id="A0A7W7HSM7"/>
<evidence type="ECO:0000256" key="7">
    <source>
        <dbReference type="ARBA" id="ARBA00022741"/>
    </source>
</evidence>
<dbReference type="InterPro" id="IPR055163">
    <property type="entry name" value="ALK/LTK-like_GRD"/>
</dbReference>
<dbReference type="GO" id="GO:0004714">
    <property type="term" value="F:transmembrane receptor protein tyrosine kinase activity"/>
    <property type="evidence" value="ECO:0007669"/>
    <property type="project" value="UniProtKB-EC"/>
</dbReference>
<dbReference type="InterPro" id="IPR006311">
    <property type="entry name" value="TAT_signal"/>
</dbReference>
<evidence type="ECO:0000256" key="9">
    <source>
        <dbReference type="ARBA" id="ARBA00022840"/>
    </source>
</evidence>
<evidence type="ECO:0000256" key="5">
    <source>
        <dbReference type="ARBA" id="ARBA00022692"/>
    </source>
</evidence>
<proteinExistence type="predicted"/>
<evidence type="ECO:0000256" key="16">
    <source>
        <dbReference type="SAM" id="MobiDB-lite"/>
    </source>
</evidence>
<keyword evidence="3" id="KW-1003">Cell membrane</keyword>
<keyword evidence="20" id="KW-1185">Reference proteome</keyword>
<dbReference type="NCBIfam" id="NF038114">
    <property type="entry name" value="rightmost"/>
    <property type="match status" value="1"/>
</dbReference>
<evidence type="ECO:0000256" key="14">
    <source>
        <dbReference type="ARBA" id="ARBA00023170"/>
    </source>
</evidence>
<accession>A0A7W7HSM7</accession>
<keyword evidence="14" id="KW-0675">Receptor</keyword>
<keyword evidence="8" id="KW-0418">Kinase</keyword>
<comment type="subcellular location">
    <subcellularLocation>
        <location evidence="1">Cell membrane</location>
        <topology evidence="1">Single-pass type I membrane protein</topology>
    </subcellularLocation>
</comment>
<dbReference type="PROSITE" id="PS51318">
    <property type="entry name" value="TAT"/>
    <property type="match status" value="1"/>
</dbReference>
<evidence type="ECO:0000313" key="20">
    <source>
        <dbReference type="Proteomes" id="UP000578112"/>
    </source>
</evidence>
<feature type="chain" id="PRO_5031447015" description="receptor protein-tyrosine kinase" evidence="17">
    <location>
        <begin position="43"/>
        <end position="413"/>
    </location>
</feature>
<keyword evidence="13" id="KW-1015">Disulfide bond</keyword>
<evidence type="ECO:0000256" key="10">
    <source>
        <dbReference type="ARBA" id="ARBA00022989"/>
    </source>
</evidence>
<evidence type="ECO:0000256" key="15">
    <source>
        <dbReference type="ARBA" id="ARBA00023180"/>
    </source>
</evidence>
<feature type="compositionally biased region" description="Gly residues" evidence="16">
    <location>
        <begin position="131"/>
        <end position="145"/>
    </location>
</feature>
<evidence type="ECO:0000256" key="2">
    <source>
        <dbReference type="ARBA" id="ARBA00011902"/>
    </source>
</evidence>
<keyword evidence="12" id="KW-0829">Tyrosine-protein kinase</keyword>
<keyword evidence="4" id="KW-0808">Transferase</keyword>
<keyword evidence="5" id="KW-0812">Transmembrane</keyword>
<evidence type="ECO:0000256" key="12">
    <source>
        <dbReference type="ARBA" id="ARBA00023137"/>
    </source>
</evidence>
<evidence type="ECO:0000256" key="8">
    <source>
        <dbReference type="ARBA" id="ARBA00022777"/>
    </source>
</evidence>
<dbReference type="Pfam" id="PF12810">
    <property type="entry name" value="ALK_LTK_GRD"/>
    <property type="match status" value="1"/>
</dbReference>
<evidence type="ECO:0000256" key="1">
    <source>
        <dbReference type="ARBA" id="ARBA00004251"/>
    </source>
</evidence>
<feature type="compositionally biased region" description="Gly residues" evidence="16">
    <location>
        <begin position="191"/>
        <end position="233"/>
    </location>
</feature>
<name>A0A7W7HSM7_9ACTN</name>
<evidence type="ECO:0000256" key="13">
    <source>
        <dbReference type="ARBA" id="ARBA00023157"/>
    </source>
</evidence>
<evidence type="ECO:0000259" key="18">
    <source>
        <dbReference type="Pfam" id="PF12810"/>
    </source>
</evidence>
<evidence type="ECO:0000256" key="6">
    <source>
        <dbReference type="ARBA" id="ARBA00022729"/>
    </source>
</evidence>